<accession>C5K5F8</accession>
<dbReference type="Gene3D" id="3.30.110.20">
    <property type="entry name" value="Alba-like domain"/>
    <property type="match status" value="1"/>
</dbReference>
<dbReference type="Proteomes" id="UP000007800">
    <property type="component" value="Unassembled WGS sequence"/>
</dbReference>
<sequence length="234" mass="25419">MDIGDIIMKVCMSKRHTVVLQAQGAPATAVAVKGFIEANAPRSRSCHLVVSGAPLEEVGRRGGPSTVIWLSSYRARDPNLFKQEDSAETMVVSNHTKPAPLAGSISTSIEQGHIVRLQGAGPHCLKKMMEALAISGRHFSEDRQPRPGSRRRPGLLVCWPRFMSTRSPSAGHERAPKGVVEIYVALEESICGDAVVAEDADEGDRWQQQQQRQIVDASPDIPRLRMVGLLNGAV</sequence>
<proteinExistence type="predicted"/>
<evidence type="ECO:0000313" key="3">
    <source>
        <dbReference type="Proteomes" id="UP000007800"/>
    </source>
</evidence>
<name>C5K5F8_PERM5</name>
<dbReference type="GO" id="GO:0003723">
    <property type="term" value="F:RNA binding"/>
    <property type="evidence" value="ECO:0007669"/>
    <property type="project" value="UniProtKB-KW"/>
</dbReference>
<feature type="non-terminal residue" evidence="2">
    <location>
        <position position="234"/>
    </location>
</feature>
<organism evidence="3">
    <name type="scientific">Perkinsus marinus (strain ATCC 50983 / TXsc)</name>
    <dbReference type="NCBI Taxonomy" id="423536"/>
    <lineage>
        <taxon>Eukaryota</taxon>
        <taxon>Sar</taxon>
        <taxon>Alveolata</taxon>
        <taxon>Perkinsozoa</taxon>
        <taxon>Perkinsea</taxon>
        <taxon>Perkinsida</taxon>
        <taxon>Perkinsidae</taxon>
        <taxon>Perkinsus</taxon>
    </lineage>
</organism>
<dbReference type="EMBL" id="GG670591">
    <property type="protein sequence ID" value="EER20274.1"/>
    <property type="molecule type" value="Genomic_DNA"/>
</dbReference>
<reference evidence="2 3" key="1">
    <citation type="submission" date="2008-07" db="EMBL/GenBank/DDBJ databases">
        <authorList>
            <person name="El-Sayed N."/>
            <person name="Caler E."/>
            <person name="Inman J."/>
            <person name="Amedeo P."/>
            <person name="Hass B."/>
            <person name="Wortman J."/>
        </authorList>
    </citation>
    <scope>NUCLEOTIDE SEQUENCE [LARGE SCALE GENOMIC DNA]</scope>
    <source>
        <strain evidence="3">ATCC 50983 / TXsc</strain>
    </source>
</reference>
<evidence type="ECO:0000256" key="1">
    <source>
        <dbReference type="ARBA" id="ARBA00022884"/>
    </source>
</evidence>
<dbReference type="AlphaFoldDB" id="C5K5F8"/>
<evidence type="ECO:0000313" key="2">
    <source>
        <dbReference type="EMBL" id="EER20274.1"/>
    </source>
</evidence>
<dbReference type="InParanoid" id="C5K5F8"/>
<keyword evidence="1" id="KW-0694">RNA-binding</keyword>
<dbReference type="RefSeq" id="XP_002788478.1">
    <property type="nucleotide sequence ID" value="XM_002788432.1"/>
</dbReference>
<dbReference type="GeneID" id="9053834"/>
<protein>
    <submittedName>
        <fullName evidence="2">Uncharacterized protein</fullName>
    </submittedName>
</protein>
<keyword evidence="3" id="KW-1185">Reference proteome</keyword>
<gene>
    <name evidence="2" type="ORF">Pmar_PMAR028552</name>
</gene>
<dbReference type="InterPro" id="IPR036882">
    <property type="entry name" value="Alba-like_dom_sf"/>
</dbReference>